<dbReference type="EMBL" id="JAAVMB010000012">
    <property type="protein sequence ID" value="NKC68537.1"/>
    <property type="molecule type" value="Genomic_DNA"/>
</dbReference>
<comment type="similarity">
    <text evidence="1">Belongs to the peptidase C59 family.</text>
</comment>
<dbReference type="PANTHER" id="PTHR35527:SF2">
    <property type="entry name" value="HYDROLASE"/>
    <property type="match status" value="1"/>
</dbReference>
<dbReference type="SUPFAM" id="SSF56235">
    <property type="entry name" value="N-terminal nucleophile aminohydrolases (Ntn hydrolases)"/>
    <property type="match status" value="1"/>
</dbReference>
<comment type="caution">
    <text evidence="4">The sequence shown here is derived from an EMBL/GenBank/DDBJ whole genome shotgun (WGS) entry which is preliminary data.</text>
</comment>
<protein>
    <submittedName>
        <fullName evidence="4">Choloylglycine hydrolase family protein</fullName>
    </submittedName>
</protein>
<dbReference type="Pfam" id="PF02275">
    <property type="entry name" value="CBAH"/>
    <property type="match status" value="1"/>
</dbReference>
<dbReference type="InterPro" id="IPR052193">
    <property type="entry name" value="Peptidase_C59"/>
</dbReference>
<dbReference type="PANTHER" id="PTHR35527">
    <property type="entry name" value="CHOLOYLGLYCINE HYDROLASE"/>
    <property type="match status" value="1"/>
</dbReference>
<organism evidence="4 5">
    <name type="scientific">Vagococcus fluvialis</name>
    <dbReference type="NCBI Taxonomy" id="2738"/>
    <lineage>
        <taxon>Bacteria</taxon>
        <taxon>Bacillati</taxon>
        <taxon>Bacillota</taxon>
        <taxon>Bacilli</taxon>
        <taxon>Lactobacillales</taxon>
        <taxon>Enterococcaceae</taxon>
        <taxon>Vagococcus</taxon>
    </lineage>
</organism>
<evidence type="ECO:0000313" key="5">
    <source>
        <dbReference type="Proteomes" id="UP000521358"/>
    </source>
</evidence>
<dbReference type="Proteomes" id="UP000521358">
    <property type="component" value="Unassembled WGS sequence"/>
</dbReference>
<evidence type="ECO:0000256" key="2">
    <source>
        <dbReference type="ARBA" id="ARBA00022801"/>
    </source>
</evidence>
<sequence>MCTSIYLETLDKKHLLARTMDFSFPLNCDIVYLPRNYNWESSSNNEKHSNKYGVIGAGRSLGKSYFLGDGVNEHGLAIAELYLPNKAVYQDNIEDGKTNLAPHEFITWALGKFKTIADLKKALSKVRLINSPAPLIDTVMPLHWIVTNDSGQCFVIEPTGKILHLKENPVGVMTNTPELEWHLENLNNYLNVRPKQFDSVSYGSLKAIPFSQGTGTLGLPGGFTPPERFVRAAFFKENIKKAKTEKEGVNTALKILSTVQIPKGIVVTSDNKEDYSQFTSIMCHQSKTYYFKDYGNNRISEATINDSLLKMTTPKIFSIKRSEDIFAFNKPDTPDIDLSKTKETVAVQSDLLNQELSNLARSFINNNLKEDMHENMDQIIDTLKYLINNSELLNNK</sequence>
<dbReference type="AlphaFoldDB" id="A0A7X6DA50"/>
<dbReference type="InterPro" id="IPR029132">
    <property type="entry name" value="CBAH/NAAA_C"/>
</dbReference>
<evidence type="ECO:0000256" key="1">
    <source>
        <dbReference type="ARBA" id="ARBA00006625"/>
    </source>
</evidence>
<dbReference type="InterPro" id="IPR029055">
    <property type="entry name" value="Ntn_hydrolases_N"/>
</dbReference>
<keyword evidence="2 4" id="KW-0378">Hydrolase</keyword>
<accession>A0A7X6DA50</accession>
<dbReference type="CDD" id="cd00542">
    <property type="entry name" value="Ntn_PVA"/>
    <property type="match status" value="1"/>
</dbReference>
<feature type="domain" description="Choloylglycine hydrolase/NAAA C-terminal" evidence="3">
    <location>
        <begin position="2"/>
        <end position="316"/>
    </location>
</feature>
<evidence type="ECO:0000313" key="4">
    <source>
        <dbReference type="EMBL" id="NKC68537.1"/>
    </source>
</evidence>
<proteinExistence type="inferred from homology"/>
<dbReference type="Gene3D" id="3.60.60.10">
    <property type="entry name" value="Penicillin V Acylase, Chain A"/>
    <property type="match status" value="1"/>
</dbReference>
<dbReference type="GO" id="GO:0016787">
    <property type="term" value="F:hydrolase activity"/>
    <property type="evidence" value="ECO:0007669"/>
    <property type="project" value="UniProtKB-KW"/>
</dbReference>
<name>A0A7X6DA50_9ENTE</name>
<evidence type="ECO:0000259" key="3">
    <source>
        <dbReference type="Pfam" id="PF02275"/>
    </source>
</evidence>
<gene>
    <name evidence="4" type="ORF">HED35_10595</name>
</gene>
<dbReference type="RefSeq" id="WP_167807725.1">
    <property type="nucleotide sequence ID" value="NZ_JAAVMB010000012.1"/>
</dbReference>
<reference evidence="4 5" key="1">
    <citation type="submission" date="2020-03" db="EMBL/GenBank/DDBJ databases">
        <title>Bacterial samples isolated from urine from healthy bovine heifers (Gyr breed).</title>
        <authorList>
            <person name="Giannattasio-Ferraz S."/>
            <person name="Maskeri L."/>
            <person name="Penido A."/>
            <person name="Barbosa-Stancioli E.F."/>
            <person name="Putonti C."/>
        </authorList>
    </citation>
    <scope>NUCLEOTIDE SEQUENCE [LARGE SCALE GENOMIC DNA]</scope>
    <source>
        <strain evidence="4 5">UFMG-H7</strain>
    </source>
</reference>